<dbReference type="EMBL" id="KK115358">
    <property type="protein sequence ID" value="KFM64922.1"/>
    <property type="molecule type" value="Genomic_DNA"/>
</dbReference>
<dbReference type="SUPFAM" id="SSF103473">
    <property type="entry name" value="MFS general substrate transporter"/>
    <property type="match status" value="1"/>
</dbReference>
<dbReference type="GO" id="GO:0022857">
    <property type="term" value="F:transmembrane transporter activity"/>
    <property type="evidence" value="ECO:0007669"/>
    <property type="project" value="InterPro"/>
</dbReference>
<dbReference type="AlphaFoldDB" id="A0A087TII3"/>
<gene>
    <name evidence="8" type="ORF">X975_26121</name>
</gene>
<dbReference type="SUPFAM" id="SSF141571">
    <property type="entry name" value="Pentapeptide repeat-like"/>
    <property type="match status" value="1"/>
</dbReference>
<dbReference type="Proteomes" id="UP000054359">
    <property type="component" value="Unassembled WGS sequence"/>
</dbReference>
<evidence type="ECO:0000259" key="7">
    <source>
        <dbReference type="Pfam" id="PF23894"/>
    </source>
</evidence>
<feature type="transmembrane region" description="Helical" evidence="6">
    <location>
        <begin position="247"/>
        <end position="265"/>
    </location>
</feature>
<dbReference type="OMA" id="MMEYSSR"/>
<accession>A0A087TII3</accession>
<keyword evidence="3 6" id="KW-0812">Transmembrane</keyword>
<evidence type="ECO:0000256" key="1">
    <source>
        <dbReference type="ARBA" id="ARBA00004141"/>
    </source>
</evidence>
<dbReference type="PANTHER" id="PTHR23511:SF42">
    <property type="entry name" value="SYNAPTIC VESICLE GLYCOPROTEIN 2C-LIKE"/>
    <property type="match status" value="1"/>
</dbReference>
<feature type="transmembrane region" description="Helical" evidence="6">
    <location>
        <begin position="271"/>
        <end position="293"/>
    </location>
</feature>
<dbReference type="InterPro" id="IPR036259">
    <property type="entry name" value="MFS_trans_sf"/>
</dbReference>
<keyword evidence="9" id="KW-1185">Reference proteome</keyword>
<evidence type="ECO:0000256" key="6">
    <source>
        <dbReference type="SAM" id="Phobius"/>
    </source>
</evidence>
<feature type="transmembrane region" description="Helical" evidence="6">
    <location>
        <begin position="305"/>
        <end position="328"/>
    </location>
</feature>
<keyword evidence="5 6" id="KW-0472">Membrane</keyword>
<dbReference type="PANTHER" id="PTHR23511">
    <property type="entry name" value="SYNAPTIC VESICLE GLYCOPROTEIN 2"/>
    <property type="match status" value="1"/>
</dbReference>
<evidence type="ECO:0000313" key="9">
    <source>
        <dbReference type="Proteomes" id="UP000054359"/>
    </source>
</evidence>
<feature type="transmembrane region" description="Helical" evidence="6">
    <location>
        <begin position="67"/>
        <end position="89"/>
    </location>
</feature>
<evidence type="ECO:0000313" key="8">
    <source>
        <dbReference type="EMBL" id="KFM64922.1"/>
    </source>
</evidence>
<protein>
    <submittedName>
        <fullName evidence="8">Synaptic vesicle glycoprotein 2B</fullName>
    </submittedName>
</protein>
<proteinExistence type="predicted"/>
<dbReference type="InterPro" id="IPR055415">
    <property type="entry name" value="LD_SV2"/>
</dbReference>
<name>A0A087TII3_STEMI</name>
<comment type="subcellular location">
    <subcellularLocation>
        <location evidence="1">Membrane</location>
        <topology evidence="1">Multi-pass membrane protein</topology>
    </subcellularLocation>
</comment>
<keyword evidence="2" id="KW-0813">Transport</keyword>
<dbReference type="Pfam" id="PF23894">
    <property type="entry name" value="LD_SV2"/>
    <property type="match status" value="1"/>
</dbReference>
<evidence type="ECO:0000256" key="2">
    <source>
        <dbReference type="ARBA" id="ARBA00022448"/>
    </source>
</evidence>
<evidence type="ECO:0000256" key="3">
    <source>
        <dbReference type="ARBA" id="ARBA00022692"/>
    </source>
</evidence>
<dbReference type="Gene3D" id="1.20.1250.20">
    <property type="entry name" value="MFS general substrate transporter like domains"/>
    <property type="match status" value="1"/>
</dbReference>
<dbReference type="Gene3D" id="2.160.20.80">
    <property type="entry name" value="E3 ubiquitin-protein ligase SopA"/>
    <property type="match status" value="1"/>
</dbReference>
<dbReference type="InterPro" id="IPR011701">
    <property type="entry name" value="MFS"/>
</dbReference>
<evidence type="ECO:0000256" key="5">
    <source>
        <dbReference type="ARBA" id="ARBA00023136"/>
    </source>
</evidence>
<organism evidence="8 9">
    <name type="scientific">Stegodyphus mimosarum</name>
    <name type="common">African social velvet spider</name>
    <dbReference type="NCBI Taxonomy" id="407821"/>
    <lineage>
        <taxon>Eukaryota</taxon>
        <taxon>Metazoa</taxon>
        <taxon>Ecdysozoa</taxon>
        <taxon>Arthropoda</taxon>
        <taxon>Chelicerata</taxon>
        <taxon>Arachnida</taxon>
        <taxon>Araneae</taxon>
        <taxon>Araneomorphae</taxon>
        <taxon>Entelegynae</taxon>
        <taxon>Eresoidea</taxon>
        <taxon>Eresidae</taxon>
        <taxon>Stegodyphus</taxon>
    </lineage>
</organism>
<feature type="domain" description="SV2A/B/C luminal" evidence="7">
    <location>
        <begin position="108"/>
        <end position="197"/>
    </location>
</feature>
<evidence type="ECO:0000256" key="4">
    <source>
        <dbReference type="ARBA" id="ARBA00022989"/>
    </source>
</evidence>
<sequence length="361" mass="41346">MYVYQKVFRINHKQSDEYQLSEMELPTRRSPSSGLSGPSGCLNDFLEAFETFWGSFMQILWPPYTKVTMILLIVWITTAFGFYGMSIWFPEYIRKIQEEKYDETAVVYVNKTLNSGNFSGMLANHHFENVQFLNFKFEDVILNHCLFTDCSFENNTFRNIRSSRTFFLHSKFVKVTFERTDLYDYRFVDCLFRNSTFRNTAEGCGLDFDMNYNLTDVFTENLIAQFAIIPGNVVSSFILDKFGRVKTMVTSLFLTSASAFLIWFLDTRTTIIAFEAIFNFISISGWNAVDVITTESYPASLRSTGYGFLSAISRLAAILGNFTFAHYISISKALPILTTAAVLLVGAICSLKLPETKDILM</sequence>
<keyword evidence="4 6" id="KW-1133">Transmembrane helix</keyword>
<dbReference type="GO" id="GO:0016020">
    <property type="term" value="C:membrane"/>
    <property type="evidence" value="ECO:0007669"/>
    <property type="project" value="UniProtKB-SubCell"/>
</dbReference>
<dbReference type="Pfam" id="PF07690">
    <property type="entry name" value="MFS_1"/>
    <property type="match status" value="1"/>
</dbReference>
<dbReference type="OrthoDB" id="6482992at2759"/>
<reference evidence="8 9" key="1">
    <citation type="submission" date="2013-11" db="EMBL/GenBank/DDBJ databases">
        <title>Genome sequencing of Stegodyphus mimosarum.</title>
        <authorList>
            <person name="Bechsgaard J."/>
        </authorList>
    </citation>
    <scope>NUCLEOTIDE SEQUENCE [LARGE SCALE GENOMIC DNA]</scope>
</reference>
<dbReference type="STRING" id="407821.A0A087TII3"/>
<feature type="non-terminal residue" evidence="8">
    <location>
        <position position="361"/>
    </location>
</feature>